<dbReference type="PANTHER" id="PTHR33619:SF3">
    <property type="entry name" value="POLYSACCHARIDE EXPORT PROTEIN GFCE-RELATED"/>
    <property type="match status" value="1"/>
</dbReference>
<protein>
    <recommendedName>
        <fullName evidence="2">Polysaccharide export protein N-terminal domain-containing protein</fullName>
    </recommendedName>
</protein>
<dbReference type="KEGG" id="gim:F1728_11885"/>
<dbReference type="AlphaFoldDB" id="A0A6I6AAZ9"/>
<evidence type="ECO:0000313" key="3">
    <source>
        <dbReference type="EMBL" id="QGQ23328.1"/>
    </source>
</evidence>
<keyword evidence="1" id="KW-0732">Signal</keyword>
<proteinExistence type="predicted"/>
<sequence>MNHRMARHNMTTIECKGSIKMLRLYTTDFVQRGQFWCALVLLLALNGCAAIHPLKGVPAQYLPNEYKGEVRSGKETIDLSLLRQPAPKHYLLDSGDVLGVYIEGVLGQFKEVPPVHFPQTQEVAPSLGYPIPIREDGTISLPLIGTVFARGLTLTQLEETIRRKYTTEKDILREGRDRILISLQKPRSYRVLVIRQENANDLVGATVGNLNIGRSKRGTGRVINLPAYNNDVLHALAETGGLPGLDAENSIYIIRGGANEMNQSVCPPPVQTGSHSMNEPRNAQKIQQVSDSYTPLPAPTQLPSDTAFQVGQPLYPFEGNNYYSGDFPAPTMINDSTMQRPGIVKIPIRLSPGEQVNLTREDIILHDGDVVFIESRDTEIFYTGGLLGGGQYTLPRDYDLDILGAISIAQGGNNSSNGKSTGGPSALNQDVTISASNAIILRQLPNGTQLPIKVDLYQAVRDPSQRVLIQPGDYIILQYTKSEAIAAFIERHLLEGALFGLAASNLQNGGGNR</sequence>
<organism evidence="3 4">
    <name type="scientific">Gimesia benthica</name>
    <dbReference type="NCBI Taxonomy" id="2608982"/>
    <lineage>
        <taxon>Bacteria</taxon>
        <taxon>Pseudomonadati</taxon>
        <taxon>Planctomycetota</taxon>
        <taxon>Planctomycetia</taxon>
        <taxon>Planctomycetales</taxon>
        <taxon>Planctomycetaceae</taxon>
        <taxon>Gimesia</taxon>
    </lineage>
</organism>
<gene>
    <name evidence="3" type="ORF">F1728_11885</name>
</gene>
<evidence type="ECO:0000256" key="1">
    <source>
        <dbReference type="ARBA" id="ARBA00022729"/>
    </source>
</evidence>
<feature type="domain" description="Polysaccharide export protein N-terminal" evidence="2">
    <location>
        <begin position="85"/>
        <end position="168"/>
    </location>
</feature>
<dbReference type="InterPro" id="IPR049712">
    <property type="entry name" value="Poly_export"/>
</dbReference>
<reference evidence="3 4" key="1">
    <citation type="submission" date="2019-09" db="EMBL/GenBank/DDBJ databases">
        <title>Gimesia benthica sp. nov., a novel bacterium isolated from deep-sea water of the Northwest Indian Ocean.</title>
        <authorList>
            <person name="Dai X."/>
        </authorList>
    </citation>
    <scope>NUCLEOTIDE SEQUENCE [LARGE SCALE GENOMIC DNA]</scope>
    <source>
        <strain evidence="3 4">E7</strain>
    </source>
</reference>
<dbReference type="EMBL" id="CP043930">
    <property type="protein sequence ID" value="QGQ23328.1"/>
    <property type="molecule type" value="Genomic_DNA"/>
</dbReference>
<keyword evidence="4" id="KW-1185">Reference proteome</keyword>
<dbReference type="Pfam" id="PF02563">
    <property type="entry name" value="Poly_export"/>
    <property type="match status" value="1"/>
</dbReference>
<evidence type="ECO:0000313" key="4">
    <source>
        <dbReference type="Proteomes" id="UP000427281"/>
    </source>
</evidence>
<name>A0A6I6AAZ9_9PLAN</name>
<dbReference type="Gene3D" id="3.30.1950.10">
    <property type="entry name" value="wza like domain"/>
    <property type="match status" value="1"/>
</dbReference>
<accession>A0A6I6AAZ9</accession>
<dbReference type="GO" id="GO:0015159">
    <property type="term" value="F:polysaccharide transmembrane transporter activity"/>
    <property type="evidence" value="ECO:0007669"/>
    <property type="project" value="InterPro"/>
</dbReference>
<dbReference type="Proteomes" id="UP000427281">
    <property type="component" value="Chromosome"/>
</dbReference>
<evidence type="ECO:0000259" key="2">
    <source>
        <dbReference type="Pfam" id="PF02563"/>
    </source>
</evidence>
<dbReference type="PANTHER" id="PTHR33619">
    <property type="entry name" value="POLYSACCHARIDE EXPORT PROTEIN GFCE-RELATED"/>
    <property type="match status" value="1"/>
</dbReference>
<dbReference type="InterPro" id="IPR003715">
    <property type="entry name" value="Poly_export_N"/>
</dbReference>